<dbReference type="Proteomes" id="UP000634136">
    <property type="component" value="Unassembled WGS sequence"/>
</dbReference>
<reference evidence="1" key="1">
    <citation type="submission" date="2020-09" db="EMBL/GenBank/DDBJ databases">
        <title>Genome-Enabled Discovery of Anthraquinone Biosynthesis in Senna tora.</title>
        <authorList>
            <person name="Kang S.-H."/>
            <person name="Pandey R.P."/>
            <person name="Lee C.-M."/>
            <person name="Sim J.-S."/>
            <person name="Jeong J.-T."/>
            <person name="Choi B.-S."/>
            <person name="Jung M."/>
            <person name="Ginzburg D."/>
            <person name="Zhao K."/>
            <person name="Won S.Y."/>
            <person name="Oh T.-J."/>
            <person name="Yu Y."/>
            <person name="Kim N.-H."/>
            <person name="Lee O.R."/>
            <person name="Lee T.-H."/>
            <person name="Bashyal P."/>
            <person name="Kim T.-S."/>
            <person name="Lee W.-H."/>
            <person name="Kawkins C."/>
            <person name="Kim C.-K."/>
            <person name="Kim J.S."/>
            <person name="Ahn B.O."/>
            <person name="Rhee S.Y."/>
            <person name="Sohng J.K."/>
        </authorList>
    </citation>
    <scope>NUCLEOTIDE SEQUENCE</scope>
    <source>
        <tissue evidence="1">Leaf</tissue>
    </source>
</reference>
<dbReference type="EMBL" id="JAAIUW010000006">
    <property type="protein sequence ID" value="KAF7827120.1"/>
    <property type="molecule type" value="Genomic_DNA"/>
</dbReference>
<sequence length="62" mass="6735">MALEVENETKDVPSILRMKEEGARLTEHLNDASVLHKSHIGLVMGILGTEVAKQNAGIINVL</sequence>
<keyword evidence="2" id="KW-1185">Reference proteome</keyword>
<evidence type="ECO:0000313" key="1">
    <source>
        <dbReference type="EMBL" id="KAF7827120.1"/>
    </source>
</evidence>
<dbReference type="Gene3D" id="3.40.50.1000">
    <property type="entry name" value="HAD superfamily/HAD-like"/>
    <property type="match status" value="1"/>
</dbReference>
<accession>A0A834WKY0</accession>
<evidence type="ECO:0000313" key="2">
    <source>
        <dbReference type="Proteomes" id="UP000634136"/>
    </source>
</evidence>
<comment type="caution">
    <text evidence="1">The sequence shown here is derived from an EMBL/GenBank/DDBJ whole genome shotgun (WGS) entry which is preliminary data.</text>
</comment>
<name>A0A834WKY0_9FABA</name>
<dbReference type="InterPro" id="IPR023214">
    <property type="entry name" value="HAD_sf"/>
</dbReference>
<dbReference type="AlphaFoldDB" id="A0A834WKY0"/>
<protein>
    <submittedName>
        <fullName evidence="1">Putative calcium-transporting ATPase 11, plasma membrane-type</fullName>
    </submittedName>
</protein>
<gene>
    <name evidence="1" type="ORF">G2W53_018284</name>
</gene>
<organism evidence="1 2">
    <name type="scientific">Senna tora</name>
    <dbReference type="NCBI Taxonomy" id="362788"/>
    <lineage>
        <taxon>Eukaryota</taxon>
        <taxon>Viridiplantae</taxon>
        <taxon>Streptophyta</taxon>
        <taxon>Embryophyta</taxon>
        <taxon>Tracheophyta</taxon>
        <taxon>Spermatophyta</taxon>
        <taxon>Magnoliopsida</taxon>
        <taxon>eudicotyledons</taxon>
        <taxon>Gunneridae</taxon>
        <taxon>Pentapetalae</taxon>
        <taxon>rosids</taxon>
        <taxon>fabids</taxon>
        <taxon>Fabales</taxon>
        <taxon>Fabaceae</taxon>
        <taxon>Caesalpinioideae</taxon>
        <taxon>Cassia clade</taxon>
        <taxon>Senna</taxon>
    </lineage>
</organism>
<proteinExistence type="predicted"/>